<sequence length="158" mass="17279">MTLTRGEPSSPEAESSAILLPSLPLWLFGSATTCFSTCNYLRQCNCISSSLVSGSLLLFFSPSPPVQFIDIELMLLRLIYKSNLLCLYLKQHVVQQLEKSEAQVIEEEQQQATVVAPREKKEPPATVLAESVETETEQALVVITDKNSGNGTTANISS</sequence>
<evidence type="ECO:0000313" key="1">
    <source>
        <dbReference type="EMBL" id="RYR61561.1"/>
    </source>
</evidence>
<gene>
    <name evidence="1" type="ORF">Ahy_A04g018740</name>
</gene>
<dbReference type="EMBL" id="SDMP01000004">
    <property type="protein sequence ID" value="RYR61561.1"/>
    <property type="molecule type" value="Genomic_DNA"/>
</dbReference>
<dbReference type="Proteomes" id="UP000289738">
    <property type="component" value="Chromosome A04"/>
</dbReference>
<organism evidence="1 2">
    <name type="scientific">Arachis hypogaea</name>
    <name type="common">Peanut</name>
    <dbReference type="NCBI Taxonomy" id="3818"/>
    <lineage>
        <taxon>Eukaryota</taxon>
        <taxon>Viridiplantae</taxon>
        <taxon>Streptophyta</taxon>
        <taxon>Embryophyta</taxon>
        <taxon>Tracheophyta</taxon>
        <taxon>Spermatophyta</taxon>
        <taxon>Magnoliopsida</taxon>
        <taxon>eudicotyledons</taxon>
        <taxon>Gunneridae</taxon>
        <taxon>Pentapetalae</taxon>
        <taxon>rosids</taxon>
        <taxon>fabids</taxon>
        <taxon>Fabales</taxon>
        <taxon>Fabaceae</taxon>
        <taxon>Papilionoideae</taxon>
        <taxon>50 kb inversion clade</taxon>
        <taxon>dalbergioids sensu lato</taxon>
        <taxon>Dalbergieae</taxon>
        <taxon>Pterocarpus clade</taxon>
        <taxon>Arachis</taxon>
    </lineage>
</organism>
<protein>
    <submittedName>
        <fullName evidence="1">Uncharacterized protein</fullName>
    </submittedName>
</protein>
<accession>A0A445DEH0</accession>
<evidence type="ECO:0000313" key="2">
    <source>
        <dbReference type="Proteomes" id="UP000289738"/>
    </source>
</evidence>
<reference evidence="1 2" key="1">
    <citation type="submission" date="2019-01" db="EMBL/GenBank/DDBJ databases">
        <title>Sequencing of cultivated peanut Arachis hypogaea provides insights into genome evolution and oil improvement.</title>
        <authorList>
            <person name="Chen X."/>
        </authorList>
    </citation>
    <scope>NUCLEOTIDE SEQUENCE [LARGE SCALE GENOMIC DNA]</scope>
    <source>
        <strain evidence="2">cv. Fuhuasheng</strain>
        <tissue evidence="1">Leaves</tissue>
    </source>
</reference>
<keyword evidence="2" id="KW-1185">Reference proteome</keyword>
<dbReference type="AlphaFoldDB" id="A0A445DEH0"/>
<name>A0A445DEH0_ARAHY</name>
<comment type="caution">
    <text evidence="1">The sequence shown here is derived from an EMBL/GenBank/DDBJ whole genome shotgun (WGS) entry which is preliminary data.</text>
</comment>
<proteinExistence type="predicted"/>